<reference evidence="3" key="2">
    <citation type="submission" date="2021-04" db="EMBL/GenBank/DDBJ databases">
        <authorList>
            <person name="Gilroy R."/>
        </authorList>
    </citation>
    <scope>NUCLEOTIDE SEQUENCE</scope>
    <source>
        <strain evidence="3">CHK198-12963</strain>
    </source>
</reference>
<proteinExistence type="predicted"/>
<dbReference type="InterPro" id="IPR030678">
    <property type="entry name" value="Peptide/Ni-bd"/>
</dbReference>
<gene>
    <name evidence="3" type="ORF">H9931_14240</name>
</gene>
<evidence type="ECO:0000259" key="2">
    <source>
        <dbReference type="Pfam" id="PF00496"/>
    </source>
</evidence>
<feature type="chain" id="PRO_5039657955" evidence="1">
    <location>
        <begin position="28"/>
        <end position="524"/>
    </location>
</feature>
<sequence>MTLQKKLSALALALCIGAGIVSGCSSGQDTSPREEEGTVFILGDTTFNSENEEPDVNPHNAYSGWACIRYGIGETLFRYSDSMEIEPWLATDYERTDDLTWNITLREGVHFSSGRLMDAQAVKECLEHLIQVHDRARGDLNIDTITANGQNLTIKTAKPRPTLLNYLCDPYGCIIDMDAGISDEGIVSGTGPYKARSLISGEELNLVRNEDYWNGTPGFDRIQVLTISDGDTLTMALQAGEIDAAYGMPYASYPLFQNDGYAFSSCPTSRAFFLHMNFESEITRDPAVRRAIAMGIDKEGFVNRLLDGNGYPAQGPFPDTFSFGGEAVRGRDYDPDEAKKILEDAGWVDTDQDGIREKDGKPLTIRWLTYPSRQELPLLAEAAQASLKEIGIDVTINSTADHNRVRTDAGAWDVYASAMVTAPTGDPEYFFASHCLDSSTVNNGHYHSDQLEELASELSRTFDTDQRAKLAVRMQQVILEDDAFVFCSYLQMSMISKSSVTGLAAHPCDFYEITAELAPARQPE</sequence>
<evidence type="ECO:0000313" key="4">
    <source>
        <dbReference type="Proteomes" id="UP000823863"/>
    </source>
</evidence>
<keyword evidence="1" id="KW-0732">Signal</keyword>
<dbReference type="Proteomes" id="UP000823863">
    <property type="component" value="Unassembled WGS sequence"/>
</dbReference>
<feature type="domain" description="Solute-binding protein family 5" evidence="2">
    <location>
        <begin position="84"/>
        <end position="433"/>
    </location>
</feature>
<evidence type="ECO:0000256" key="1">
    <source>
        <dbReference type="SAM" id="SignalP"/>
    </source>
</evidence>
<dbReference type="Gene3D" id="3.40.190.10">
    <property type="entry name" value="Periplasmic binding protein-like II"/>
    <property type="match status" value="1"/>
</dbReference>
<dbReference type="CDD" id="cd08490">
    <property type="entry name" value="PBP2_NikA_DppA_OppA_like_3"/>
    <property type="match status" value="1"/>
</dbReference>
<dbReference type="PIRSF" id="PIRSF002741">
    <property type="entry name" value="MppA"/>
    <property type="match status" value="1"/>
</dbReference>
<dbReference type="Gene3D" id="3.10.105.10">
    <property type="entry name" value="Dipeptide-binding Protein, Domain 3"/>
    <property type="match status" value="1"/>
</dbReference>
<name>A0A9D2PV25_9FIRM</name>
<comment type="caution">
    <text evidence="3">The sequence shown here is derived from an EMBL/GenBank/DDBJ whole genome shotgun (WGS) entry which is preliminary data.</text>
</comment>
<dbReference type="InterPro" id="IPR039424">
    <property type="entry name" value="SBP_5"/>
</dbReference>
<organism evidence="3 4">
    <name type="scientific">Candidatus Enterocloster excrementigallinarum</name>
    <dbReference type="NCBI Taxonomy" id="2838558"/>
    <lineage>
        <taxon>Bacteria</taxon>
        <taxon>Bacillati</taxon>
        <taxon>Bacillota</taxon>
        <taxon>Clostridia</taxon>
        <taxon>Lachnospirales</taxon>
        <taxon>Lachnospiraceae</taxon>
        <taxon>Enterocloster</taxon>
    </lineage>
</organism>
<dbReference type="GO" id="GO:1904680">
    <property type="term" value="F:peptide transmembrane transporter activity"/>
    <property type="evidence" value="ECO:0007669"/>
    <property type="project" value="TreeGrafter"/>
</dbReference>
<accession>A0A9D2PV25</accession>
<dbReference type="AlphaFoldDB" id="A0A9D2PV25"/>
<feature type="signal peptide" evidence="1">
    <location>
        <begin position="1"/>
        <end position="27"/>
    </location>
</feature>
<dbReference type="SUPFAM" id="SSF53850">
    <property type="entry name" value="Periplasmic binding protein-like II"/>
    <property type="match status" value="1"/>
</dbReference>
<dbReference type="GO" id="GO:0042597">
    <property type="term" value="C:periplasmic space"/>
    <property type="evidence" value="ECO:0007669"/>
    <property type="project" value="UniProtKB-ARBA"/>
</dbReference>
<dbReference type="GO" id="GO:0015833">
    <property type="term" value="P:peptide transport"/>
    <property type="evidence" value="ECO:0007669"/>
    <property type="project" value="TreeGrafter"/>
</dbReference>
<evidence type="ECO:0000313" key="3">
    <source>
        <dbReference type="EMBL" id="HJC67848.1"/>
    </source>
</evidence>
<dbReference type="PROSITE" id="PS51257">
    <property type="entry name" value="PROKAR_LIPOPROTEIN"/>
    <property type="match status" value="1"/>
</dbReference>
<dbReference type="GO" id="GO:0043190">
    <property type="term" value="C:ATP-binding cassette (ABC) transporter complex"/>
    <property type="evidence" value="ECO:0007669"/>
    <property type="project" value="InterPro"/>
</dbReference>
<dbReference type="Pfam" id="PF00496">
    <property type="entry name" value="SBP_bac_5"/>
    <property type="match status" value="1"/>
</dbReference>
<dbReference type="InterPro" id="IPR000914">
    <property type="entry name" value="SBP_5_dom"/>
</dbReference>
<dbReference type="EMBL" id="DWWB01000085">
    <property type="protein sequence ID" value="HJC67848.1"/>
    <property type="molecule type" value="Genomic_DNA"/>
</dbReference>
<dbReference type="PANTHER" id="PTHR30290">
    <property type="entry name" value="PERIPLASMIC BINDING COMPONENT OF ABC TRANSPORTER"/>
    <property type="match status" value="1"/>
</dbReference>
<reference evidence="3" key="1">
    <citation type="journal article" date="2021" name="PeerJ">
        <title>Extensive microbial diversity within the chicken gut microbiome revealed by metagenomics and culture.</title>
        <authorList>
            <person name="Gilroy R."/>
            <person name="Ravi A."/>
            <person name="Getino M."/>
            <person name="Pursley I."/>
            <person name="Horton D.L."/>
            <person name="Alikhan N.F."/>
            <person name="Baker D."/>
            <person name="Gharbi K."/>
            <person name="Hall N."/>
            <person name="Watson M."/>
            <person name="Adriaenssens E.M."/>
            <person name="Foster-Nyarko E."/>
            <person name="Jarju S."/>
            <person name="Secka A."/>
            <person name="Antonio M."/>
            <person name="Oren A."/>
            <person name="Chaudhuri R.R."/>
            <person name="La Ragione R."/>
            <person name="Hildebrand F."/>
            <person name="Pallen M.J."/>
        </authorList>
    </citation>
    <scope>NUCLEOTIDE SEQUENCE</scope>
    <source>
        <strain evidence="3">CHK198-12963</strain>
    </source>
</reference>
<protein>
    <submittedName>
        <fullName evidence="3">ABC transporter substrate-binding protein</fullName>
    </submittedName>
</protein>